<dbReference type="AlphaFoldDB" id="A0ABD5YWH8"/>
<accession>A0ABD5YWH8</accession>
<gene>
    <name evidence="1" type="ORF">ACFQJ9_01070</name>
</gene>
<dbReference type="EMBL" id="JBHTAR010000003">
    <property type="protein sequence ID" value="MFC7198093.1"/>
    <property type="molecule type" value="Genomic_DNA"/>
</dbReference>
<evidence type="ECO:0000313" key="2">
    <source>
        <dbReference type="Proteomes" id="UP001596447"/>
    </source>
</evidence>
<dbReference type="Proteomes" id="UP001596447">
    <property type="component" value="Unassembled WGS sequence"/>
</dbReference>
<name>A0ABD5YWH8_9EURY</name>
<keyword evidence="2" id="KW-1185">Reference proteome</keyword>
<organism evidence="1 2">
    <name type="scientific">Halospeciosus flavus</name>
    <dbReference type="NCBI Taxonomy" id="3032283"/>
    <lineage>
        <taxon>Archaea</taxon>
        <taxon>Methanobacteriati</taxon>
        <taxon>Methanobacteriota</taxon>
        <taxon>Stenosarchaea group</taxon>
        <taxon>Halobacteria</taxon>
        <taxon>Halobacteriales</taxon>
        <taxon>Halobacteriaceae</taxon>
        <taxon>Halospeciosus</taxon>
    </lineage>
</organism>
<proteinExistence type="predicted"/>
<sequence length="105" mass="11278">MPNDGIVFELASSRGVAFSVGSSGSGFSALDGVDGIEEQEDEVYCDDTREGPQPERAEGVAFVRSRIVEGGSFSLSEVWPVIEALVKSEAVLSWERLITVLADLR</sequence>
<dbReference type="RefSeq" id="WP_279530279.1">
    <property type="nucleotide sequence ID" value="NZ_CP122313.1"/>
</dbReference>
<reference evidence="1 2" key="1">
    <citation type="journal article" date="2019" name="Int. J. Syst. Evol. Microbiol.">
        <title>The Global Catalogue of Microorganisms (GCM) 10K type strain sequencing project: providing services to taxonomists for standard genome sequencing and annotation.</title>
        <authorList>
            <consortium name="The Broad Institute Genomics Platform"/>
            <consortium name="The Broad Institute Genome Sequencing Center for Infectious Disease"/>
            <person name="Wu L."/>
            <person name="Ma J."/>
        </authorList>
    </citation>
    <scope>NUCLEOTIDE SEQUENCE [LARGE SCALE GENOMIC DNA]</scope>
    <source>
        <strain evidence="1 2">XZGYJ-43</strain>
    </source>
</reference>
<protein>
    <submittedName>
        <fullName evidence="1">Uncharacterized protein</fullName>
    </submittedName>
</protein>
<comment type="caution">
    <text evidence="1">The sequence shown here is derived from an EMBL/GenBank/DDBJ whole genome shotgun (WGS) entry which is preliminary data.</text>
</comment>
<evidence type="ECO:0000313" key="1">
    <source>
        <dbReference type="EMBL" id="MFC7198093.1"/>
    </source>
</evidence>